<keyword evidence="5" id="KW-1185">Reference proteome</keyword>
<dbReference type="InterPro" id="IPR045338">
    <property type="entry name" value="DUF6535"/>
</dbReference>
<evidence type="ECO:0000259" key="3">
    <source>
        <dbReference type="Pfam" id="PF20153"/>
    </source>
</evidence>
<evidence type="ECO:0000313" key="5">
    <source>
        <dbReference type="Proteomes" id="UP001362999"/>
    </source>
</evidence>
<dbReference type="Pfam" id="PF20153">
    <property type="entry name" value="DUF6535"/>
    <property type="match status" value="1"/>
</dbReference>
<keyword evidence="1" id="KW-0812">Transmembrane</keyword>
<reference evidence="4 5" key="1">
    <citation type="journal article" date="2024" name="J Genomics">
        <title>Draft genome sequencing and assembly of Favolaschia claudopus CIRM-BRFM 2984 isolated from oak limbs.</title>
        <authorList>
            <person name="Navarro D."/>
            <person name="Drula E."/>
            <person name="Chaduli D."/>
            <person name="Cazenave R."/>
            <person name="Ahrendt S."/>
            <person name="Wang J."/>
            <person name="Lipzen A."/>
            <person name="Daum C."/>
            <person name="Barry K."/>
            <person name="Grigoriev I.V."/>
            <person name="Favel A."/>
            <person name="Rosso M.N."/>
            <person name="Martin F."/>
        </authorList>
    </citation>
    <scope>NUCLEOTIDE SEQUENCE [LARGE SCALE GENOMIC DNA]</scope>
    <source>
        <strain evidence="4 5">CIRM-BRFM 2984</strain>
    </source>
</reference>
<feature type="transmembrane region" description="Helical" evidence="1">
    <location>
        <begin position="75"/>
        <end position="93"/>
    </location>
</feature>
<feature type="domain" description="DUF6535" evidence="3">
    <location>
        <begin position="6"/>
        <end position="156"/>
    </location>
</feature>
<dbReference type="AlphaFoldDB" id="A0AAV9ZWC9"/>
<protein>
    <recommendedName>
        <fullName evidence="3">DUF6535 domain-containing protein</fullName>
    </recommendedName>
</protein>
<organism evidence="4 5">
    <name type="scientific">Favolaschia claudopus</name>
    <dbReference type="NCBI Taxonomy" id="2862362"/>
    <lineage>
        <taxon>Eukaryota</taxon>
        <taxon>Fungi</taxon>
        <taxon>Dikarya</taxon>
        <taxon>Basidiomycota</taxon>
        <taxon>Agaricomycotina</taxon>
        <taxon>Agaricomycetes</taxon>
        <taxon>Agaricomycetidae</taxon>
        <taxon>Agaricales</taxon>
        <taxon>Marasmiineae</taxon>
        <taxon>Mycenaceae</taxon>
        <taxon>Favolaschia</taxon>
    </lineage>
</organism>
<evidence type="ECO:0000313" key="4">
    <source>
        <dbReference type="EMBL" id="KAK6993049.1"/>
    </source>
</evidence>
<proteinExistence type="predicted"/>
<feature type="signal peptide" evidence="2">
    <location>
        <begin position="1"/>
        <end position="23"/>
    </location>
</feature>
<name>A0AAV9ZWC9_9AGAR</name>
<feature type="chain" id="PRO_5043956652" description="DUF6535 domain-containing protein" evidence="2">
    <location>
        <begin position="24"/>
        <end position="861"/>
    </location>
</feature>
<comment type="caution">
    <text evidence="4">The sequence shown here is derived from an EMBL/GenBank/DDBJ whole genome shotgun (WGS) entry which is preliminary data.</text>
</comment>
<feature type="transmembrane region" description="Helical" evidence="1">
    <location>
        <begin position="162"/>
        <end position="183"/>
    </location>
</feature>
<keyword evidence="1" id="KW-0472">Membrane</keyword>
<evidence type="ECO:0000256" key="2">
    <source>
        <dbReference type="SAM" id="SignalP"/>
    </source>
</evidence>
<accession>A0AAV9ZWC9</accession>
<feature type="transmembrane region" description="Helical" evidence="1">
    <location>
        <begin position="135"/>
        <end position="156"/>
    </location>
</feature>
<keyword evidence="1" id="KW-1133">Transmembrane helix</keyword>
<gene>
    <name evidence="4" type="ORF">R3P38DRAFT_2801031</name>
</gene>
<evidence type="ECO:0000256" key="1">
    <source>
        <dbReference type="SAM" id="Phobius"/>
    </source>
</evidence>
<dbReference type="EMBL" id="JAWWNJ010000104">
    <property type="protein sequence ID" value="KAK6993049.1"/>
    <property type="molecule type" value="Genomic_DNA"/>
</dbReference>
<keyword evidence="2" id="KW-0732">Signal</keyword>
<dbReference type="Proteomes" id="UP001362999">
    <property type="component" value="Unassembled WGS sequence"/>
</dbReference>
<sequence>MSALNAGLFSAVLTAFLIESYKTLNPDSDDLTVLLLTRISEQLAASANGNASNIPRPLELTDRGPTSAALACNTLWFLSLGLSLSCALIATLLEQWAREFLHRTDIHSAPVIRARMFSFLYYGLRRFNMHTIVDIIPLLLHLSLLLFFSGLVAFLVPVNTGITLIAFGMLSVVAITYSVLTVIPLRYLDSPYRTPLTGLFWKLYQYFKIQWSPRPSPSEPADQAAHSEFAGETMVAAISRVAAEASEQRASRDLKALVWTVKSLADDTELEPFVDAVSDILWSPHGLRKAHYDLIRNLVNNPQTVLHARIIDLYRSCDSGILAPAALKRRKIICYKGMWNTIPLLDTTDPRAIIPLEYSLRLDVQWFQEQDLEILRHVCSVAAIVWWKKFEIDKLVLNTQLKYLQRLQVTSGGNGTSDAVHLTQIQRFISELVNRYTQIYDLSRQCLNLDYGTSPDHQIPMLLDNIRRILAMTPHLIFFHYLQSASTVGALPYCFHATIDFIFPTRPPPPAVRGDMDATFDDVIPRLLNIDSAEHVWMDSVMNELMRAWHQQGSSDGLTLHPEFLRYLNNRHSDAAVFVALEPIDPNLFWEVLANTLEATNLNDQTRLRDSLTAAWRLLSGGESFFPGCSLIPRLLDACTGVGIPSVPPSLIAVFKSIYLTWTRRSLCAMDPANALHRWLATIAMSSNSTVACEFSIDHPLNVGRGDACLVLYAEYLEICATSTAGSEFPHNAMRTLKMMNINTIGSFQTHHAHQIRLADALRAFFQSPACAHMRFTVIADTWLFRPYLHPGPGGPPRLLDHPAAQNSVIATLTQYMEEIMASAEADTDRVVLLIRTILFVLRSSSGNDSEGNSAGQEAED</sequence>